<name>A0A9Q5HVT9_SANBA</name>
<dbReference type="EMBL" id="LNZH02000198">
    <property type="protein sequence ID" value="OCB86856.1"/>
    <property type="molecule type" value="Genomic_DNA"/>
</dbReference>
<feature type="region of interest" description="Disordered" evidence="1">
    <location>
        <begin position="1"/>
        <end position="51"/>
    </location>
</feature>
<evidence type="ECO:0000259" key="3">
    <source>
        <dbReference type="Pfam" id="PF12051"/>
    </source>
</evidence>
<dbReference type="Pfam" id="PF12051">
    <property type="entry name" value="DUF3533"/>
    <property type="match status" value="1"/>
</dbReference>
<evidence type="ECO:0000256" key="1">
    <source>
        <dbReference type="SAM" id="MobiDB-lite"/>
    </source>
</evidence>
<keyword evidence="5" id="KW-1185">Reference proteome</keyword>
<dbReference type="Proteomes" id="UP000757232">
    <property type="component" value="Unassembled WGS sequence"/>
</dbReference>
<feature type="transmembrane region" description="Helical" evidence="2">
    <location>
        <begin position="520"/>
        <end position="541"/>
    </location>
</feature>
<feature type="transmembrane region" description="Helical" evidence="2">
    <location>
        <begin position="361"/>
        <end position="383"/>
    </location>
</feature>
<proteinExistence type="predicted"/>
<feature type="region of interest" description="Disordered" evidence="1">
    <location>
        <begin position="86"/>
        <end position="141"/>
    </location>
</feature>
<keyword evidence="2" id="KW-0812">Transmembrane</keyword>
<feature type="compositionally biased region" description="Polar residues" evidence="1">
    <location>
        <begin position="119"/>
        <end position="135"/>
    </location>
</feature>
<evidence type="ECO:0000256" key="2">
    <source>
        <dbReference type="SAM" id="Phobius"/>
    </source>
</evidence>
<dbReference type="PANTHER" id="PTHR34814:SF1">
    <property type="entry name" value="NITROSOGUANIDINE RESISTANCE PROTEIN SNG1"/>
    <property type="match status" value="1"/>
</dbReference>
<dbReference type="GO" id="GO:0016020">
    <property type="term" value="C:membrane"/>
    <property type="evidence" value="ECO:0007669"/>
    <property type="project" value="TreeGrafter"/>
</dbReference>
<keyword evidence="2" id="KW-1133">Transmembrane helix</keyword>
<comment type="caution">
    <text evidence="4">The sequence shown here is derived from an EMBL/GenBank/DDBJ whole genome shotgun (WGS) entry which is preliminary data.</text>
</comment>
<sequence>MISSSQSYNPPRSRLSVYPEDEAEPMSRMSSRHSTIGFGGSMMYSSSSHRPACPSISIYSEEEMPPISRMSSRHSAILDISRPGDDSVSRFGLDDPDRTRTNSVASLDTEKQEAAIASSPISGSVEASSPDGSQPPTLPPFQARFWSKDPVTSGKRKTYISMISIVTLLLILSIFGILSIYWASLYNVPNYAHKLECWIIDFDGGAIGQTVIQAFQNNTGQPKQLTWRVVDASQFPNFPQDVEDAVVNDKTWAAISINPGASDNLNDAINNADDTYNGALAVTAYVNEGRNNNGYASIIHPQIITVLADAVQVFALQNSQQVSANSDVDVNTLLSQAPGVLTNPMSYTIDNLRPFDVPVAVAVQLVGLIYVLIISFIVCMMNYQARVVITGLNQHLRLISLLHLRVIVPFVLYFFISLFFALLSLAFQAPFDRFYGNRGFVIYWMMNWAGMLSLGLALESMITILTPAFIPCVANVSVASVPIEVLPGIFKYGYATPFFNFSQTVRTILFGTKDQLGLNFGVQFAWIGISILTMTLFTILMRKKEERAWVRQQQNCTNNTNPEKA</sequence>
<feature type="transmembrane region" description="Helical" evidence="2">
    <location>
        <begin position="404"/>
        <end position="428"/>
    </location>
</feature>
<dbReference type="InterPro" id="IPR053001">
    <property type="entry name" value="MNNG_permease-like"/>
</dbReference>
<accession>A0A9Q5HVT9</accession>
<feature type="transmembrane region" description="Helical" evidence="2">
    <location>
        <begin position="159"/>
        <end position="183"/>
    </location>
</feature>
<feature type="transmembrane region" description="Helical" evidence="2">
    <location>
        <begin position="465"/>
        <end position="490"/>
    </location>
</feature>
<evidence type="ECO:0000313" key="4">
    <source>
        <dbReference type="EMBL" id="OCB86856.1"/>
    </source>
</evidence>
<dbReference type="AlphaFoldDB" id="A0A9Q5HVT9"/>
<keyword evidence="2" id="KW-0472">Membrane</keyword>
<feature type="domain" description="DUF3533" evidence="3">
    <location>
        <begin position="167"/>
        <end position="531"/>
    </location>
</feature>
<dbReference type="InterPro" id="IPR022703">
    <property type="entry name" value="DUF3533"/>
</dbReference>
<organism evidence="4 5">
    <name type="scientific">Sanghuangporus baumii</name>
    <name type="common">Phellinus baumii</name>
    <dbReference type="NCBI Taxonomy" id="108892"/>
    <lineage>
        <taxon>Eukaryota</taxon>
        <taxon>Fungi</taxon>
        <taxon>Dikarya</taxon>
        <taxon>Basidiomycota</taxon>
        <taxon>Agaricomycotina</taxon>
        <taxon>Agaricomycetes</taxon>
        <taxon>Hymenochaetales</taxon>
        <taxon>Hymenochaetaceae</taxon>
        <taxon>Sanghuangporus</taxon>
    </lineage>
</organism>
<feature type="compositionally biased region" description="Basic and acidic residues" evidence="1">
    <location>
        <begin position="86"/>
        <end position="100"/>
    </location>
</feature>
<dbReference type="OrthoDB" id="2140105at2759"/>
<gene>
    <name evidence="4" type="ORF">A7U60_g6029</name>
</gene>
<feature type="compositionally biased region" description="Polar residues" evidence="1">
    <location>
        <begin position="1"/>
        <end position="10"/>
    </location>
</feature>
<evidence type="ECO:0000313" key="5">
    <source>
        <dbReference type="Proteomes" id="UP000757232"/>
    </source>
</evidence>
<protein>
    <recommendedName>
        <fullName evidence="3">DUF3533 domain-containing protein</fullName>
    </recommendedName>
</protein>
<reference evidence="4" key="1">
    <citation type="submission" date="2016-06" db="EMBL/GenBank/DDBJ databases">
        <title>Draft Genome sequence of the fungus Inonotus baumii.</title>
        <authorList>
            <person name="Zhu H."/>
            <person name="Lin W."/>
        </authorList>
    </citation>
    <scope>NUCLEOTIDE SEQUENCE</scope>
    <source>
        <strain evidence="4">821</strain>
    </source>
</reference>
<dbReference type="PANTHER" id="PTHR34814">
    <property type="entry name" value="NITROSOGUANIDINE RESISTANCE PROTEIN SNG1"/>
    <property type="match status" value="1"/>
</dbReference>